<reference evidence="1" key="1">
    <citation type="submission" date="2014-09" db="EMBL/GenBank/DDBJ databases">
        <authorList>
            <person name="Magalhaes I.L.F."/>
            <person name="Oliveira U."/>
            <person name="Santos F.R."/>
            <person name="Vidigal T.H.D.A."/>
            <person name="Brescovit A.D."/>
            <person name="Santos A.J."/>
        </authorList>
    </citation>
    <scope>NUCLEOTIDE SEQUENCE</scope>
    <source>
        <tissue evidence="1">Shoot tissue taken approximately 20 cm above the soil surface</tissue>
    </source>
</reference>
<reference evidence="1" key="2">
    <citation type="journal article" date="2015" name="Data Brief">
        <title>Shoot transcriptome of the giant reed, Arundo donax.</title>
        <authorList>
            <person name="Barrero R.A."/>
            <person name="Guerrero F.D."/>
            <person name="Moolhuijzen P."/>
            <person name="Goolsby J.A."/>
            <person name="Tidwell J."/>
            <person name="Bellgard S.E."/>
            <person name="Bellgard M.I."/>
        </authorList>
    </citation>
    <scope>NUCLEOTIDE SEQUENCE</scope>
    <source>
        <tissue evidence="1">Shoot tissue taken approximately 20 cm above the soil surface</tissue>
    </source>
</reference>
<dbReference type="AlphaFoldDB" id="A0A0A9ALS3"/>
<dbReference type="EMBL" id="GBRH01245281">
    <property type="protein sequence ID" value="JAD52614.1"/>
    <property type="molecule type" value="Transcribed_RNA"/>
</dbReference>
<name>A0A0A9ALS3_ARUDO</name>
<sequence>MSEDPGWSRCGELDLLPMLLLMEGGV</sequence>
<evidence type="ECO:0000313" key="1">
    <source>
        <dbReference type="EMBL" id="JAD52614.1"/>
    </source>
</evidence>
<proteinExistence type="predicted"/>
<protein>
    <submittedName>
        <fullName evidence="1">Uncharacterized protein</fullName>
    </submittedName>
</protein>
<organism evidence="1">
    <name type="scientific">Arundo donax</name>
    <name type="common">Giant reed</name>
    <name type="synonym">Donax arundinaceus</name>
    <dbReference type="NCBI Taxonomy" id="35708"/>
    <lineage>
        <taxon>Eukaryota</taxon>
        <taxon>Viridiplantae</taxon>
        <taxon>Streptophyta</taxon>
        <taxon>Embryophyta</taxon>
        <taxon>Tracheophyta</taxon>
        <taxon>Spermatophyta</taxon>
        <taxon>Magnoliopsida</taxon>
        <taxon>Liliopsida</taxon>
        <taxon>Poales</taxon>
        <taxon>Poaceae</taxon>
        <taxon>PACMAD clade</taxon>
        <taxon>Arundinoideae</taxon>
        <taxon>Arundineae</taxon>
        <taxon>Arundo</taxon>
    </lineage>
</organism>
<accession>A0A0A9ALS3</accession>